<evidence type="ECO:0000313" key="2">
    <source>
        <dbReference type="EMBL" id="TCN52471.1"/>
    </source>
</evidence>
<dbReference type="EMBL" id="SLWA01000010">
    <property type="protein sequence ID" value="TCN52471.1"/>
    <property type="molecule type" value="Genomic_DNA"/>
</dbReference>
<evidence type="ECO:0000313" key="3">
    <source>
        <dbReference type="Proteomes" id="UP000295270"/>
    </source>
</evidence>
<name>A0ABY2AVC4_9FLAO</name>
<reference evidence="2 3" key="1">
    <citation type="journal article" date="2015" name="Stand. Genomic Sci.">
        <title>Genomic Encyclopedia of Bacterial and Archaeal Type Strains, Phase III: the genomes of soil and plant-associated and newly described type strains.</title>
        <authorList>
            <person name="Whitman W.B."/>
            <person name="Woyke T."/>
            <person name="Klenk H.P."/>
            <person name="Zhou Y."/>
            <person name="Lilburn T.G."/>
            <person name="Beck B.J."/>
            <person name="De Vos P."/>
            <person name="Vandamme P."/>
            <person name="Eisen J.A."/>
            <person name="Garrity G."/>
            <person name="Hugenholtz P."/>
            <person name="Kyrpides N.C."/>
        </authorList>
    </citation>
    <scope>NUCLEOTIDE SEQUENCE [LARGE SCALE GENOMIC DNA]</scope>
    <source>
        <strain evidence="2 3">P5626</strain>
    </source>
</reference>
<evidence type="ECO:0000256" key="1">
    <source>
        <dbReference type="SAM" id="SignalP"/>
    </source>
</evidence>
<protein>
    <submittedName>
        <fullName evidence="2">Uncharacterized protein</fullName>
    </submittedName>
</protein>
<sequence>MKKILIVSLILTFMSCGSYTMSTFYVKNTSDREVNFSAAVVKYSQMGPFLLNVPFTVKPNDSVLARKVKMRNDVSPENWFQKFEIFPVDGVEYNDPKESQNWIKTIGKDGNPVYTFKIVK</sequence>
<accession>A0ABY2AVC4</accession>
<dbReference type="Proteomes" id="UP000295270">
    <property type="component" value="Unassembled WGS sequence"/>
</dbReference>
<feature type="signal peptide" evidence="1">
    <location>
        <begin position="1"/>
        <end position="20"/>
    </location>
</feature>
<dbReference type="RefSeq" id="WP_132037620.1">
    <property type="nucleotide sequence ID" value="NZ_QWDN01000001.1"/>
</dbReference>
<proteinExistence type="predicted"/>
<gene>
    <name evidence="2" type="ORF">EV142_1109</name>
</gene>
<comment type="caution">
    <text evidence="2">The sequence shown here is derived from an EMBL/GenBank/DDBJ whole genome shotgun (WGS) entry which is preliminary data.</text>
</comment>
<dbReference type="PROSITE" id="PS51257">
    <property type="entry name" value="PROKAR_LIPOPROTEIN"/>
    <property type="match status" value="1"/>
</dbReference>
<keyword evidence="1" id="KW-0732">Signal</keyword>
<feature type="chain" id="PRO_5045385110" evidence="1">
    <location>
        <begin position="21"/>
        <end position="120"/>
    </location>
</feature>
<keyword evidence="3" id="KW-1185">Reference proteome</keyword>
<organism evidence="2 3">
    <name type="scientific">Flavobacterium circumlabens</name>
    <dbReference type="NCBI Taxonomy" id="2133765"/>
    <lineage>
        <taxon>Bacteria</taxon>
        <taxon>Pseudomonadati</taxon>
        <taxon>Bacteroidota</taxon>
        <taxon>Flavobacteriia</taxon>
        <taxon>Flavobacteriales</taxon>
        <taxon>Flavobacteriaceae</taxon>
        <taxon>Flavobacterium</taxon>
    </lineage>
</organism>